<dbReference type="Proteomes" id="UP000597886">
    <property type="component" value="Unassembled WGS sequence"/>
</dbReference>
<dbReference type="RefSeq" id="WP_171330283.1">
    <property type="nucleotide sequence ID" value="NZ_WVRA01000003.1"/>
</dbReference>
<name>A0AA91BZ83_9RHOB</name>
<protein>
    <submittedName>
        <fullName evidence="1">Uncharacterized protein</fullName>
    </submittedName>
</protein>
<dbReference type="EMBL" id="WVRA01000003">
    <property type="protein sequence ID" value="NOE18879.1"/>
    <property type="molecule type" value="Genomic_DNA"/>
</dbReference>
<comment type="caution">
    <text evidence="1">The sequence shown here is derived from an EMBL/GenBank/DDBJ whole genome shotgun (WGS) entry which is preliminary data.</text>
</comment>
<organism evidence="1 2">
    <name type="scientific">Ruegeria atlantica</name>
    <dbReference type="NCBI Taxonomy" id="81569"/>
    <lineage>
        <taxon>Bacteria</taxon>
        <taxon>Pseudomonadati</taxon>
        <taxon>Pseudomonadota</taxon>
        <taxon>Alphaproteobacteria</taxon>
        <taxon>Rhodobacterales</taxon>
        <taxon>Roseobacteraceae</taxon>
        <taxon>Ruegeria</taxon>
    </lineage>
</organism>
<evidence type="ECO:0000313" key="1">
    <source>
        <dbReference type="EMBL" id="NOE18879.1"/>
    </source>
</evidence>
<accession>A0AA91BZ83</accession>
<gene>
    <name evidence="1" type="ORF">GS634_12180</name>
</gene>
<reference evidence="1" key="1">
    <citation type="submission" date="2019-12" db="EMBL/GenBank/DDBJ databases">
        <title>Ruegeria JWLKs population differentiation of coral mucus and skeleton niches.</title>
        <authorList>
            <person name="Luo D."/>
        </authorList>
    </citation>
    <scope>NUCLEOTIDE SEQUENCE</scope>
    <source>
        <strain evidence="1">HKCCD6181</strain>
    </source>
</reference>
<proteinExistence type="predicted"/>
<evidence type="ECO:0000313" key="2">
    <source>
        <dbReference type="Proteomes" id="UP000597886"/>
    </source>
</evidence>
<dbReference type="AlphaFoldDB" id="A0AA91BZ83"/>
<sequence>MSRMDHSIILGAQQPNFSNALAQGQALRMREDQMADQNALRGLFQTHGPGILTGNQASMNVLAQYDPVMASEIQGQHQVQAQRRQVQAHLSAEERRNAEAHVAKMNAAERAAKAERIQMGLKAAYGAQTPEEWDALVTQFGSPDLVGEFENKDAHVRRHMEFAEILKADQSDTQDFSNFKVVGNQLYDLSAEGGPAVVGSSQQTPGFSVTTPDGTTVTHGCPSLQTPCETDSVLFLSSVWSRPFLRPCTAHNHHR</sequence>